<keyword evidence="4" id="KW-0479">Metal-binding</keyword>
<dbReference type="STRING" id="576137.A0A1L7WRI1"/>
<sequence>MHDQYGNVVLGNITFSPSSGTSIDSSKIAGFTTKTTRVDFKKDLFYYTPFSISGAINILSANEADHRRLRRLQSHAFSEKALSAQEDIILSFTRQFIEQLRHRAETEKVKRRVATMTDRPDFLRYILKHTMIPKKSMNILPPFTQANIANSTQNDTCRAQRSKRCVHICRERNNDYSISGLTFHLLTSPGVLKTLCEEIRGTSQSPEQITMLSTAQLPYLHAVIEEALRIYPPAPNIFPRISPKGVAIVCGQFVPEGVS</sequence>
<evidence type="ECO:0000256" key="1">
    <source>
        <dbReference type="ARBA" id="ARBA00001971"/>
    </source>
</evidence>
<comment type="cofactor">
    <cofactor evidence="1">
        <name>heme</name>
        <dbReference type="ChEBI" id="CHEBI:30413"/>
    </cofactor>
</comment>
<dbReference type="GO" id="GO:0005506">
    <property type="term" value="F:iron ion binding"/>
    <property type="evidence" value="ECO:0007669"/>
    <property type="project" value="InterPro"/>
</dbReference>
<evidence type="ECO:0000313" key="7">
    <source>
        <dbReference type="Proteomes" id="UP000184330"/>
    </source>
</evidence>
<evidence type="ECO:0000256" key="2">
    <source>
        <dbReference type="ARBA" id="ARBA00010617"/>
    </source>
</evidence>
<reference evidence="6 7" key="1">
    <citation type="submission" date="2016-03" db="EMBL/GenBank/DDBJ databases">
        <authorList>
            <person name="Ploux O."/>
        </authorList>
    </citation>
    <scope>NUCLEOTIDE SEQUENCE [LARGE SCALE GENOMIC DNA]</scope>
    <source>
        <strain evidence="6 7">UAMH 11012</strain>
    </source>
</reference>
<dbReference type="SUPFAM" id="SSF48264">
    <property type="entry name" value="Cytochrome P450"/>
    <property type="match status" value="1"/>
</dbReference>
<dbReference type="GO" id="GO:0020037">
    <property type="term" value="F:heme binding"/>
    <property type="evidence" value="ECO:0007669"/>
    <property type="project" value="InterPro"/>
</dbReference>
<dbReference type="Proteomes" id="UP000184330">
    <property type="component" value="Unassembled WGS sequence"/>
</dbReference>
<keyword evidence="7" id="KW-1185">Reference proteome</keyword>
<dbReference type="AlphaFoldDB" id="A0A1L7WRI1"/>
<dbReference type="InterPro" id="IPR036396">
    <property type="entry name" value="Cyt_P450_sf"/>
</dbReference>
<keyword evidence="5" id="KW-0408">Iron</keyword>
<keyword evidence="3" id="KW-0349">Heme</keyword>
<evidence type="ECO:0000256" key="5">
    <source>
        <dbReference type="ARBA" id="ARBA00023004"/>
    </source>
</evidence>
<dbReference type="GO" id="GO:0016705">
    <property type="term" value="F:oxidoreductase activity, acting on paired donors, with incorporation or reduction of molecular oxygen"/>
    <property type="evidence" value="ECO:0007669"/>
    <property type="project" value="InterPro"/>
</dbReference>
<accession>A0A1L7WRI1</accession>
<dbReference type="GO" id="GO:0004497">
    <property type="term" value="F:monooxygenase activity"/>
    <property type="evidence" value="ECO:0007669"/>
    <property type="project" value="InterPro"/>
</dbReference>
<comment type="similarity">
    <text evidence="2">Belongs to the cytochrome P450 family.</text>
</comment>
<dbReference type="PANTHER" id="PTHR24305">
    <property type="entry name" value="CYTOCHROME P450"/>
    <property type="match status" value="1"/>
</dbReference>
<organism evidence="6 7">
    <name type="scientific">Phialocephala subalpina</name>
    <dbReference type="NCBI Taxonomy" id="576137"/>
    <lineage>
        <taxon>Eukaryota</taxon>
        <taxon>Fungi</taxon>
        <taxon>Dikarya</taxon>
        <taxon>Ascomycota</taxon>
        <taxon>Pezizomycotina</taxon>
        <taxon>Leotiomycetes</taxon>
        <taxon>Helotiales</taxon>
        <taxon>Mollisiaceae</taxon>
        <taxon>Phialocephala</taxon>
        <taxon>Phialocephala fortinii species complex</taxon>
    </lineage>
</organism>
<gene>
    <name evidence="6" type="ORF">PAC_05261</name>
</gene>
<evidence type="ECO:0000256" key="4">
    <source>
        <dbReference type="ARBA" id="ARBA00022723"/>
    </source>
</evidence>
<dbReference type="InterPro" id="IPR001128">
    <property type="entry name" value="Cyt_P450"/>
</dbReference>
<name>A0A1L7WRI1_9HELO</name>
<dbReference type="PANTHER" id="PTHR24305:SF210">
    <property type="entry name" value="CYTOCHROME P450 MONOOXYGENASE ASQL-RELATED"/>
    <property type="match status" value="1"/>
</dbReference>
<evidence type="ECO:0008006" key="8">
    <source>
        <dbReference type="Google" id="ProtNLM"/>
    </source>
</evidence>
<evidence type="ECO:0000256" key="3">
    <source>
        <dbReference type="ARBA" id="ARBA00022617"/>
    </source>
</evidence>
<dbReference type="Pfam" id="PF00067">
    <property type="entry name" value="p450"/>
    <property type="match status" value="1"/>
</dbReference>
<dbReference type="Gene3D" id="1.10.630.10">
    <property type="entry name" value="Cytochrome P450"/>
    <property type="match status" value="2"/>
</dbReference>
<evidence type="ECO:0000313" key="6">
    <source>
        <dbReference type="EMBL" id="CZR55374.1"/>
    </source>
</evidence>
<proteinExistence type="inferred from homology"/>
<dbReference type="InterPro" id="IPR050121">
    <property type="entry name" value="Cytochrome_P450_monoxygenase"/>
</dbReference>
<dbReference type="EMBL" id="FJOG01000006">
    <property type="protein sequence ID" value="CZR55374.1"/>
    <property type="molecule type" value="Genomic_DNA"/>
</dbReference>
<protein>
    <recommendedName>
        <fullName evidence="8">Benzoate 4-monooxygenase cytochrome P450</fullName>
    </recommendedName>
</protein>
<dbReference type="OrthoDB" id="3495875at2759"/>